<dbReference type="EMBL" id="CH476597">
    <property type="protein sequence ID" value="EAU36237.1"/>
    <property type="molecule type" value="Genomic_DNA"/>
</dbReference>
<accession>Q0CTM1</accession>
<dbReference type="SUPFAM" id="SSF53254">
    <property type="entry name" value="Phosphoglycerate mutase-like"/>
    <property type="match status" value="1"/>
</dbReference>
<dbReference type="GeneID" id="4317369"/>
<evidence type="ECO:0000313" key="3">
    <source>
        <dbReference type="Proteomes" id="UP000007963"/>
    </source>
</evidence>
<evidence type="ECO:0000313" key="2">
    <source>
        <dbReference type="EMBL" id="EAU36237.1"/>
    </source>
</evidence>
<dbReference type="HOGENOM" id="CLU_085795_3_1_1"/>
<keyword evidence="1" id="KW-0732">Signal</keyword>
<feature type="signal peptide" evidence="1">
    <location>
        <begin position="1"/>
        <end position="21"/>
    </location>
</feature>
<dbReference type="OMA" id="APRPNRY"/>
<dbReference type="RefSeq" id="XP_001212141.1">
    <property type="nucleotide sequence ID" value="XM_001212141.1"/>
</dbReference>
<organism evidence="2 3">
    <name type="scientific">Aspergillus terreus (strain NIH 2624 / FGSC A1156)</name>
    <dbReference type="NCBI Taxonomy" id="341663"/>
    <lineage>
        <taxon>Eukaryota</taxon>
        <taxon>Fungi</taxon>
        <taxon>Dikarya</taxon>
        <taxon>Ascomycota</taxon>
        <taxon>Pezizomycotina</taxon>
        <taxon>Eurotiomycetes</taxon>
        <taxon>Eurotiomycetidae</taxon>
        <taxon>Eurotiales</taxon>
        <taxon>Aspergillaceae</taxon>
        <taxon>Aspergillus</taxon>
        <taxon>Aspergillus subgen. Circumdati</taxon>
    </lineage>
</organism>
<proteinExistence type="predicted"/>
<reference evidence="3" key="1">
    <citation type="submission" date="2005-09" db="EMBL/GenBank/DDBJ databases">
        <title>Annotation of the Aspergillus terreus NIH2624 genome.</title>
        <authorList>
            <person name="Birren B.W."/>
            <person name="Lander E.S."/>
            <person name="Galagan J.E."/>
            <person name="Nusbaum C."/>
            <person name="Devon K."/>
            <person name="Henn M."/>
            <person name="Ma L.-J."/>
            <person name="Jaffe D.B."/>
            <person name="Butler J."/>
            <person name="Alvarez P."/>
            <person name="Gnerre S."/>
            <person name="Grabherr M."/>
            <person name="Kleber M."/>
            <person name="Mauceli E.W."/>
            <person name="Brockman W."/>
            <person name="Rounsley S."/>
            <person name="Young S.K."/>
            <person name="LaButti K."/>
            <person name="Pushparaj V."/>
            <person name="DeCaprio D."/>
            <person name="Crawford M."/>
            <person name="Koehrsen M."/>
            <person name="Engels R."/>
            <person name="Montgomery P."/>
            <person name="Pearson M."/>
            <person name="Howarth C."/>
            <person name="Larson L."/>
            <person name="Luoma S."/>
            <person name="White J."/>
            <person name="Alvarado L."/>
            <person name="Kodira C.D."/>
            <person name="Zeng Q."/>
            <person name="Oleary S."/>
            <person name="Yandava C."/>
            <person name="Denning D.W."/>
            <person name="Nierman W.C."/>
            <person name="Milne T."/>
            <person name="Madden K."/>
        </authorList>
    </citation>
    <scope>NUCLEOTIDE SEQUENCE [LARGE SCALE GENOMIC DNA]</scope>
    <source>
        <strain evidence="3">NIH 2624 / FGSC A1156</strain>
    </source>
</reference>
<dbReference type="InterPro" id="IPR029033">
    <property type="entry name" value="His_PPase_superfam"/>
</dbReference>
<gene>
    <name evidence="2" type="ORF">ATEG_02963</name>
</gene>
<sequence length="205" mass="23135">MHPTTALVLYTLLASLSSVFAAASHHPTIYLIRHGEKPDDPADDGLNADGFKRAQCLRDVFGAQSAYNIRHILAPKVSRRGKHRRSYETVLPLADDLGLDIDTSCKSTQVRCVVRRLKRYRGSGNILIAWRHSQMKKIVRDLGDKHAPQYPDKRYASSSMDVFAELIMSRFDLIWTIPHPYDNITDVRSEACPGLDIPDPLKVQL</sequence>
<dbReference type="STRING" id="341663.Q0CTM1"/>
<dbReference type="AlphaFoldDB" id="Q0CTM1"/>
<feature type="chain" id="PRO_5004170627" description="Phosphoglycerate mutase family protein" evidence="1">
    <location>
        <begin position="22"/>
        <end position="205"/>
    </location>
</feature>
<name>Q0CTM1_ASPTN</name>
<dbReference type="VEuPathDB" id="FungiDB:ATEG_02963"/>
<evidence type="ECO:0000256" key="1">
    <source>
        <dbReference type="SAM" id="SignalP"/>
    </source>
</evidence>
<dbReference type="OrthoDB" id="425925at2759"/>
<protein>
    <recommendedName>
        <fullName evidence="4">Phosphoglycerate mutase family protein</fullName>
    </recommendedName>
</protein>
<dbReference type="Proteomes" id="UP000007963">
    <property type="component" value="Unassembled WGS sequence"/>
</dbReference>
<evidence type="ECO:0008006" key="4">
    <source>
        <dbReference type="Google" id="ProtNLM"/>
    </source>
</evidence>